<dbReference type="EMBL" id="REGN01005262">
    <property type="protein sequence ID" value="RNA14086.1"/>
    <property type="molecule type" value="Genomic_DNA"/>
</dbReference>
<evidence type="ECO:0000313" key="1">
    <source>
        <dbReference type="EMBL" id="RNA14086.1"/>
    </source>
</evidence>
<organism evidence="1 2">
    <name type="scientific">Brachionus plicatilis</name>
    <name type="common">Marine rotifer</name>
    <name type="synonym">Brachionus muelleri</name>
    <dbReference type="NCBI Taxonomy" id="10195"/>
    <lineage>
        <taxon>Eukaryota</taxon>
        <taxon>Metazoa</taxon>
        <taxon>Spiralia</taxon>
        <taxon>Gnathifera</taxon>
        <taxon>Rotifera</taxon>
        <taxon>Eurotatoria</taxon>
        <taxon>Monogononta</taxon>
        <taxon>Pseudotrocha</taxon>
        <taxon>Ploima</taxon>
        <taxon>Brachionidae</taxon>
        <taxon>Brachionus</taxon>
    </lineage>
</organism>
<reference evidence="1 2" key="1">
    <citation type="journal article" date="2018" name="Sci. Rep.">
        <title>Genomic signatures of local adaptation to the degree of environmental predictability in rotifers.</title>
        <authorList>
            <person name="Franch-Gras L."/>
            <person name="Hahn C."/>
            <person name="Garcia-Roger E.M."/>
            <person name="Carmona M.J."/>
            <person name="Serra M."/>
            <person name="Gomez A."/>
        </authorList>
    </citation>
    <scope>NUCLEOTIDE SEQUENCE [LARGE SCALE GENOMIC DNA]</scope>
    <source>
        <strain evidence="1">HYR1</strain>
    </source>
</reference>
<name>A0A3M7QRR6_BRAPC</name>
<keyword evidence="2" id="KW-1185">Reference proteome</keyword>
<gene>
    <name evidence="1" type="ORF">BpHYR1_047805</name>
</gene>
<sequence length="118" mass="13492">MPFILIHTLVPIGIFSSTRSSSALCFNSESTEDQSLNPFIFLPNINSNGENNVDVWTLVLYASNTYVFWPDALLKLSNYFVCKYHMPKYISLEPKAIDSDFLFTGEVNHWDDSTLIFL</sequence>
<dbReference type="AlphaFoldDB" id="A0A3M7QRR6"/>
<protein>
    <submittedName>
        <fullName evidence="1">Uncharacterized protein</fullName>
    </submittedName>
</protein>
<accession>A0A3M7QRR6</accession>
<dbReference type="Proteomes" id="UP000276133">
    <property type="component" value="Unassembled WGS sequence"/>
</dbReference>
<proteinExistence type="predicted"/>
<comment type="caution">
    <text evidence="1">The sequence shown here is derived from an EMBL/GenBank/DDBJ whole genome shotgun (WGS) entry which is preliminary data.</text>
</comment>
<evidence type="ECO:0000313" key="2">
    <source>
        <dbReference type="Proteomes" id="UP000276133"/>
    </source>
</evidence>